<dbReference type="Proteomes" id="UP001060215">
    <property type="component" value="Chromosome 6"/>
</dbReference>
<sequence length="109" mass="12354">MLVCTLHFDKLRYSRSPSPCAAQSRSRSRSRSTSRSWSRPRGRSRSRSRSRGCGRTDVGNPGNTLYVTGLSIRVTERELEDHFSKEGKVGLFGWLMGEQNPPSMEEFSI</sequence>
<organism evidence="1 2">
    <name type="scientific">Camellia lanceoleosa</name>
    <dbReference type="NCBI Taxonomy" id="1840588"/>
    <lineage>
        <taxon>Eukaryota</taxon>
        <taxon>Viridiplantae</taxon>
        <taxon>Streptophyta</taxon>
        <taxon>Embryophyta</taxon>
        <taxon>Tracheophyta</taxon>
        <taxon>Spermatophyta</taxon>
        <taxon>Magnoliopsida</taxon>
        <taxon>eudicotyledons</taxon>
        <taxon>Gunneridae</taxon>
        <taxon>Pentapetalae</taxon>
        <taxon>asterids</taxon>
        <taxon>Ericales</taxon>
        <taxon>Theaceae</taxon>
        <taxon>Camellia</taxon>
    </lineage>
</organism>
<proteinExistence type="predicted"/>
<protein>
    <submittedName>
        <fullName evidence="1">Serine/arginine-rich splicing factor SR45a</fullName>
    </submittedName>
</protein>
<accession>A0ACC0IBJ3</accession>
<evidence type="ECO:0000313" key="2">
    <source>
        <dbReference type="Proteomes" id="UP001060215"/>
    </source>
</evidence>
<gene>
    <name evidence="1" type="ORF">LOK49_LG03G00540</name>
</gene>
<name>A0ACC0IBJ3_9ERIC</name>
<keyword evidence="2" id="KW-1185">Reference proteome</keyword>
<evidence type="ECO:0000313" key="1">
    <source>
        <dbReference type="EMBL" id="KAI8022333.1"/>
    </source>
</evidence>
<comment type="caution">
    <text evidence="1">The sequence shown here is derived from an EMBL/GenBank/DDBJ whole genome shotgun (WGS) entry which is preliminary data.</text>
</comment>
<reference evidence="1 2" key="1">
    <citation type="journal article" date="2022" name="Plant J.">
        <title>Chromosome-level genome of Camellia lanceoleosa provides a valuable resource for understanding genome evolution and self-incompatibility.</title>
        <authorList>
            <person name="Gong W."/>
            <person name="Xiao S."/>
            <person name="Wang L."/>
            <person name="Liao Z."/>
            <person name="Chang Y."/>
            <person name="Mo W."/>
            <person name="Hu G."/>
            <person name="Li W."/>
            <person name="Zhao G."/>
            <person name="Zhu H."/>
            <person name="Hu X."/>
            <person name="Ji K."/>
            <person name="Xiang X."/>
            <person name="Song Q."/>
            <person name="Yuan D."/>
            <person name="Jin S."/>
            <person name="Zhang L."/>
        </authorList>
    </citation>
    <scope>NUCLEOTIDE SEQUENCE [LARGE SCALE GENOMIC DNA]</scope>
    <source>
        <strain evidence="1">SQ_2022a</strain>
    </source>
</reference>
<dbReference type="EMBL" id="CM045763">
    <property type="protein sequence ID" value="KAI8022333.1"/>
    <property type="molecule type" value="Genomic_DNA"/>
</dbReference>